<reference evidence="2" key="2">
    <citation type="submission" date="2018-05" db="EMBL/GenBank/DDBJ databases">
        <title>OpunRS2 (Oryza punctata Reference Sequence Version 2).</title>
        <authorList>
            <person name="Zhang J."/>
            <person name="Kudrna D."/>
            <person name="Lee S."/>
            <person name="Talag J."/>
            <person name="Welchert J."/>
            <person name="Wing R.A."/>
        </authorList>
    </citation>
    <scope>NUCLEOTIDE SEQUENCE [LARGE SCALE GENOMIC DNA]</scope>
</reference>
<sequence length="74" mass="7730">MERGHRGVVAGGPTVHVPRQSSLPAAASSVIYAPRQSSSLAAASSTVHSLAMSSPVTQQYQSPWHTSSNTNNEL</sequence>
<evidence type="ECO:0000313" key="3">
    <source>
        <dbReference type="Proteomes" id="UP000026962"/>
    </source>
</evidence>
<dbReference type="Proteomes" id="UP000026962">
    <property type="component" value="Chromosome 2"/>
</dbReference>
<feature type="region of interest" description="Disordered" evidence="1">
    <location>
        <begin position="55"/>
        <end position="74"/>
    </location>
</feature>
<accession>A0A0E0JW00</accession>
<dbReference type="HOGENOM" id="CLU_2692041_0_0_1"/>
<dbReference type="AlphaFoldDB" id="A0A0E0JW00"/>
<feature type="region of interest" description="Disordered" evidence="1">
    <location>
        <begin position="1"/>
        <end position="21"/>
    </location>
</feature>
<dbReference type="Gramene" id="OPUNC02G04290.1">
    <property type="protein sequence ID" value="OPUNC02G04290.1"/>
    <property type="gene ID" value="OPUNC02G04290"/>
</dbReference>
<reference evidence="2" key="1">
    <citation type="submission" date="2015-04" db="UniProtKB">
        <authorList>
            <consortium name="EnsemblPlants"/>
        </authorList>
    </citation>
    <scope>IDENTIFICATION</scope>
</reference>
<keyword evidence="3" id="KW-1185">Reference proteome</keyword>
<name>A0A0E0JW00_ORYPU</name>
<dbReference type="EnsemblPlants" id="OPUNC02G04290.1">
    <property type="protein sequence ID" value="OPUNC02G04290.1"/>
    <property type="gene ID" value="OPUNC02G04290"/>
</dbReference>
<organism evidence="2">
    <name type="scientific">Oryza punctata</name>
    <name type="common">Red rice</name>
    <dbReference type="NCBI Taxonomy" id="4537"/>
    <lineage>
        <taxon>Eukaryota</taxon>
        <taxon>Viridiplantae</taxon>
        <taxon>Streptophyta</taxon>
        <taxon>Embryophyta</taxon>
        <taxon>Tracheophyta</taxon>
        <taxon>Spermatophyta</taxon>
        <taxon>Magnoliopsida</taxon>
        <taxon>Liliopsida</taxon>
        <taxon>Poales</taxon>
        <taxon>Poaceae</taxon>
        <taxon>BOP clade</taxon>
        <taxon>Oryzoideae</taxon>
        <taxon>Oryzeae</taxon>
        <taxon>Oryzinae</taxon>
        <taxon>Oryza</taxon>
    </lineage>
</organism>
<proteinExistence type="predicted"/>
<evidence type="ECO:0000256" key="1">
    <source>
        <dbReference type="SAM" id="MobiDB-lite"/>
    </source>
</evidence>
<protein>
    <submittedName>
        <fullName evidence="2">Uncharacterized protein</fullName>
    </submittedName>
</protein>
<evidence type="ECO:0000313" key="2">
    <source>
        <dbReference type="EnsemblPlants" id="OPUNC02G04290.1"/>
    </source>
</evidence>